<dbReference type="RefSeq" id="WP_090632112.1">
    <property type="nucleotide sequence ID" value="NZ_FOCP01000012.1"/>
</dbReference>
<organism evidence="2 3">
    <name type="scientific">Nitrosomonas marina</name>
    <dbReference type="NCBI Taxonomy" id="917"/>
    <lineage>
        <taxon>Bacteria</taxon>
        <taxon>Pseudomonadati</taxon>
        <taxon>Pseudomonadota</taxon>
        <taxon>Betaproteobacteria</taxon>
        <taxon>Nitrosomonadales</taxon>
        <taxon>Nitrosomonadaceae</taxon>
        <taxon>Nitrosomonas</taxon>
    </lineage>
</organism>
<reference evidence="2 3" key="1">
    <citation type="submission" date="2016-10" db="EMBL/GenBank/DDBJ databases">
        <authorList>
            <person name="de Groot N.N."/>
        </authorList>
    </citation>
    <scope>NUCLEOTIDE SEQUENCE [LARGE SCALE GENOMIC DNA]</scope>
    <source>
        <strain evidence="2 3">Nm22</strain>
    </source>
</reference>
<dbReference type="OrthoDB" id="8526313at2"/>
<dbReference type="PIRSF" id="PIRSF025560">
    <property type="entry name" value="UCP025560"/>
    <property type="match status" value="1"/>
</dbReference>
<dbReference type="AlphaFoldDB" id="A0A1H8FBJ0"/>
<evidence type="ECO:0000313" key="2">
    <source>
        <dbReference type="EMBL" id="SEN28587.1"/>
    </source>
</evidence>
<name>A0A1H8FBJ0_9PROT</name>
<feature type="chain" id="PRO_5011485952" description="DUF1318 domain-containing protein" evidence="1">
    <location>
        <begin position="24"/>
        <end position="141"/>
    </location>
</feature>
<dbReference type="EMBL" id="FOCP01000012">
    <property type="protein sequence ID" value="SEN28587.1"/>
    <property type="molecule type" value="Genomic_DNA"/>
</dbReference>
<sequence length="141" mass="16094">MVNCTKYYLLLLCLLFASIPVLGYAEADLEINSPAISSIKQRMQSRHSELVEYYNSGAVGLTQDGMVMVRNANAVSLAKRQHVNSLVSAENQDRNALYREIARANNHPEWESKIRSTFGERWINLARSGWWYQAGGRWTQK</sequence>
<evidence type="ECO:0000256" key="1">
    <source>
        <dbReference type="SAM" id="SignalP"/>
    </source>
</evidence>
<gene>
    <name evidence="2" type="ORF">SAMN05216325_11273</name>
</gene>
<dbReference type="Proteomes" id="UP000199459">
    <property type="component" value="Unassembled WGS sequence"/>
</dbReference>
<evidence type="ECO:0000313" key="3">
    <source>
        <dbReference type="Proteomes" id="UP000199459"/>
    </source>
</evidence>
<feature type="signal peptide" evidence="1">
    <location>
        <begin position="1"/>
        <end position="23"/>
    </location>
</feature>
<proteinExistence type="predicted"/>
<protein>
    <recommendedName>
        <fullName evidence="4">DUF1318 domain-containing protein</fullName>
    </recommendedName>
</protein>
<dbReference type="InterPro" id="IPR008309">
    <property type="entry name" value="YdbL"/>
</dbReference>
<evidence type="ECO:0008006" key="4">
    <source>
        <dbReference type="Google" id="ProtNLM"/>
    </source>
</evidence>
<dbReference type="STRING" id="917.SAMN05216326_10926"/>
<dbReference type="Pfam" id="PF07027">
    <property type="entry name" value="DUF1318"/>
    <property type="match status" value="1"/>
</dbReference>
<keyword evidence="1" id="KW-0732">Signal</keyword>
<accession>A0A1H8FBJ0</accession>